<evidence type="ECO:0000256" key="2">
    <source>
        <dbReference type="ARBA" id="ARBA00008766"/>
    </source>
</evidence>
<evidence type="ECO:0000313" key="8">
    <source>
        <dbReference type="Proteomes" id="UP001620645"/>
    </source>
</evidence>
<proteinExistence type="inferred from homology"/>
<dbReference type="AlphaFoldDB" id="A0ABD2I0L2"/>
<evidence type="ECO:0000256" key="5">
    <source>
        <dbReference type="ARBA" id="ARBA00023211"/>
    </source>
</evidence>
<comment type="similarity">
    <text evidence="2">Belongs to the peptidase M24B family.</text>
</comment>
<accession>A0ABD2I0L2</accession>
<dbReference type="InterPro" id="IPR036005">
    <property type="entry name" value="Creatinase/aminopeptidase-like"/>
</dbReference>
<feature type="domain" description="Aminopeptidase P N-terminal" evidence="6">
    <location>
        <begin position="25"/>
        <end position="160"/>
    </location>
</feature>
<dbReference type="GO" id="GO:0016787">
    <property type="term" value="F:hydrolase activity"/>
    <property type="evidence" value="ECO:0007669"/>
    <property type="project" value="UniProtKB-KW"/>
</dbReference>
<dbReference type="PANTHER" id="PTHR43226:SF4">
    <property type="entry name" value="XAA-PRO AMINOPEPTIDASE 3"/>
    <property type="match status" value="1"/>
</dbReference>
<dbReference type="Proteomes" id="UP001620645">
    <property type="component" value="Unassembled WGS sequence"/>
</dbReference>
<dbReference type="Gene3D" id="3.90.230.10">
    <property type="entry name" value="Creatinase/methionine aminopeptidase superfamily"/>
    <property type="match status" value="1"/>
</dbReference>
<dbReference type="InterPro" id="IPR007865">
    <property type="entry name" value="Aminopep_P_N"/>
</dbReference>
<sequence length="459" mass="51663">MFKPKSLLRLFLIRKCVNYRSKTSFSGAEFIERRSRLLELVGKARPDFDGKKPFALLLAKRRSFSAPDVPHVYRQCSHFRYLCGVDRPGYRLLIGPKESVLFCALQSAHQILWDGASPSDAQLMCASGVDQVLPLDEFDAYMAGTVRNGLLALDLPSMAEHAADAPAQMKKMWKMLSDGVWTHVSLNEHVDTLRWRKSETEKAMMRRTCAVGGEALNAMVRECRKATNESHIVGFLEFECRRRGANFLAYPPVVAGGSNANTIHYIDSNMPIRPNDCVLVDAGCDFGGYVSDITRCFPVSGTFSATQKTLYDALCHVQQQLLHFVQNTRPLRLNELYAFMLARMANALSSIVFFKRDGLSEDELIAECDKLCPHHVSHWLGLDVHDTSTVPRNIECQPGVVITVEPGIYVRHDNEMVRDEFKGIGFRIEDDVLITETGAEVLTADCVRESNEIEYSMRI</sequence>
<dbReference type="PANTHER" id="PTHR43226">
    <property type="entry name" value="XAA-PRO AMINOPEPTIDASE 3"/>
    <property type="match status" value="1"/>
</dbReference>
<evidence type="ECO:0000313" key="7">
    <source>
        <dbReference type="EMBL" id="KAL3070901.1"/>
    </source>
</evidence>
<keyword evidence="5" id="KW-0464">Manganese</keyword>
<keyword evidence="4" id="KW-0378">Hydrolase</keyword>
<evidence type="ECO:0000259" key="6">
    <source>
        <dbReference type="SMART" id="SM01011"/>
    </source>
</evidence>
<dbReference type="Pfam" id="PF05195">
    <property type="entry name" value="AMP_N"/>
    <property type="match status" value="1"/>
</dbReference>
<evidence type="ECO:0000256" key="3">
    <source>
        <dbReference type="ARBA" id="ARBA00022723"/>
    </source>
</evidence>
<dbReference type="SUPFAM" id="SSF53092">
    <property type="entry name" value="Creatinase/prolidase N-terminal domain"/>
    <property type="match status" value="1"/>
</dbReference>
<gene>
    <name evidence="7" type="ORF">niasHS_017026</name>
</gene>
<dbReference type="GO" id="GO:0046872">
    <property type="term" value="F:metal ion binding"/>
    <property type="evidence" value="ECO:0007669"/>
    <property type="project" value="UniProtKB-KW"/>
</dbReference>
<dbReference type="InterPro" id="IPR000994">
    <property type="entry name" value="Pept_M24"/>
</dbReference>
<dbReference type="SUPFAM" id="SSF55920">
    <property type="entry name" value="Creatinase/aminopeptidase"/>
    <property type="match status" value="1"/>
</dbReference>
<keyword evidence="3" id="KW-0479">Metal-binding</keyword>
<comment type="cofactor">
    <cofactor evidence="1">
        <name>Mn(2+)</name>
        <dbReference type="ChEBI" id="CHEBI:29035"/>
    </cofactor>
</comment>
<keyword evidence="8" id="KW-1185">Reference proteome</keyword>
<dbReference type="Pfam" id="PF00557">
    <property type="entry name" value="Peptidase_M24"/>
    <property type="match status" value="1"/>
</dbReference>
<name>A0ABD2I0L2_HETSC</name>
<evidence type="ECO:0000256" key="4">
    <source>
        <dbReference type="ARBA" id="ARBA00022801"/>
    </source>
</evidence>
<evidence type="ECO:0000256" key="1">
    <source>
        <dbReference type="ARBA" id="ARBA00001936"/>
    </source>
</evidence>
<dbReference type="EMBL" id="JBICCN010000402">
    <property type="protein sequence ID" value="KAL3070901.1"/>
    <property type="molecule type" value="Genomic_DNA"/>
</dbReference>
<dbReference type="InterPro" id="IPR029149">
    <property type="entry name" value="Creatin/AminoP/Spt16_N"/>
</dbReference>
<reference evidence="7 8" key="1">
    <citation type="submission" date="2024-10" db="EMBL/GenBank/DDBJ databases">
        <authorList>
            <person name="Kim D."/>
        </authorList>
    </citation>
    <scope>NUCLEOTIDE SEQUENCE [LARGE SCALE GENOMIC DNA]</scope>
    <source>
        <strain evidence="7">Taebaek</strain>
    </source>
</reference>
<protein>
    <recommendedName>
        <fullName evidence="6">Aminopeptidase P N-terminal domain-containing protein</fullName>
    </recommendedName>
</protein>
<organism evidence="7 8">
    <name type="scientific">Heterodera schachtii</name>
    <name type="common">Sugarbeet cyst nematode worm</name>
    <name type="synonym">Tylenchus schachtii</name>
    <dbReference type="NCBI Taxonomy" id="97005"/>
    <lineage>
        <taxon>Eukaryota</taxon>
        <taxon>Metazoa</taxon>
        <taxon>Ecdysozoa</taxon>
        <taxon>Nematoda</taxon>
        <taxon>Chromadorea</taxon>
        <taxon>Rhabditida</taxon>
        <taxon>Tylenchina</taxon>
        <taxon>Tylenchomorpha</taxon>
        <taxon>Tylenchoidea</taxon>
        <taxon>Heteroderidae</taxon>
        <taxon>Heteroderinae</taxon>
        <taxon>Heterodera</taxon>
    </lineage>
</organism>
<comment type="caution">
    <text evidence="7">The sequence shown here is derived from an EMBL/GenBank/DDBJ whole genome shotgun (WGS) entry which is preliminary data.</text>
</comment>
<dbReference type="SMART" id="SM01011">
    <property type="entry name" value="AMP_N"/>
    <property type="match status" value="1"/>
</dbReference>
<dbReference type="InterPro" id="IPR052433">
    <property type="entry name" value="X-Pro_dipept-like"/>
</dbReference>
<dbReference type="Gene3D" id="3.40.350.10">
    <property type="entry name" value="Creatinase/prolidase N-terminal domain"/>
    <property type="match status" value="1"/>
</dbReference>